<gene>
    <name evidence="1" type="ORF">HKO22_06925</name>
</gene>
<proteinExistence type="predicted"/>
<protein>
    <submittedName>
        <fullName evidence="1">Uncharacterized protein</fullName>
    </submittedName>
</protein>
<evidence type="ECO:0000313" key="1">
    <source>
        <dbReference type="EMBL" id="NMW85463.1"/>
    </source>
</evidence>
<reference evidence="1" key="1">
    <citation type="submission" date="2020-04" db="EMBL/GenBank/DDBJ databases">
        <title>Peptoniphilus sp. nov. isolated from swine feces.</title>
        <authorList>
            <person name="Ryu S.W."/>
        </authorList>
    </citation>
    <scope>NUCLEOTIDE SEQUENCE [LARGE SCALE GENOMIC DNA]</scope>
    <source>
        <strain evidence="1">AGMB00490</strain>
    </source>
</reference>
<comment type="caution">
    <text evidence="1">The sequence shown here is derived from an EMBL/GenBank/DDBJ whole genome shotgun (WGS) entry which is preliminary data.</text>
</comment>
<name>A0A848RJ32_9FIRM</name>
<accession>A0A848RJ32</accession>
<organism evidence="1 2">
    <name type="scientific">Peptoniphilus faecalis</name>
    <dbReference type="NCBI Taxonomy" id="2731255"/>
    <lineage>
        <taxon>Bacteria</taxon>
        <taxon>Bacillati</taxon>
        <taxon>Bacillota</taxon>
        <taxon>Tissierellia</taxon>
        <taxon>Tissierellales</taxon>
        <taxon>Peptoniphilaceae</taxon>
        <taxon>Peptoniphilus</taxon>
    </lineage>
</organism>
<sequence length="52" mass="6271">MKDCYCHTCDKEFNSLGITRHRAMHRDRQEDCKITYKDGKTLNYKFSQVVKK</sequence>
<keyword evidence="2" id="KW-1185">Reference proteome</keyword>
<dbReference type="EMBL" id="JABDSR010000008">
    <property type="protein sequence ID" value="NMW85463.1"/>
    <property type="molecule type" value="Genomic_DNA"/>
</dbReference>
<dbReference type="RefSeq" id="WP_169969502.1">
    <property type="nucleotide sequence ID" value="NZ_JABDSR010000008.1"/>
</dbReference>
<dbReference type="Proteomes" id="UP000568273">
    <property type="component" value="Unassembled WGS sequence"/>
</dbReference>
<dbReference type="AlphaFoldDB" id="A0A848RJ32"/>
<evidence type="ECO:0000313" key="2">
    <source>
        <dbReference type="Proteomes" id="UP000568273"/>
    </source>
</evidence>